<dbReference type="Proteomes" id="UP000008898">
    <property type="component" value="Chromosome"/>
</dbReference>
<evidence type="ECO:0000313" key="2">
    <source>
        <dbReference type="Proteomes" id="UP000008898"/>
    </source>
</evidence>
<organism evidence="1 2">
    <name type="scientific">Zobellia galactanivorans (strain DSM 12802 / CCUG 47099 / CIP 106680 / NCIMB 13871 / Dsij)</name>
    <dbReference type="NCBI Taxonomy" id="63186"/>
    <lineage>
        <taxon>Bacteria</taxon>
        <taxon>Pseudomonadati</taxon>
        <taxon>Bacteroidota</taxon>
        <taxon>Flavobacteriia</taxon>
        <taxon>Flavobacteriales</taxon>
        <taxon>Flavobacteriaceae</taxon>
        <taxon>Zobellia</taxon>
    </lineage>
</organism>
<reference evidence="1 2" key="2">
    <citation type="journal article" date="2012" name="Environ. Microbiol.">
        <title>Characterization of the first alginolytic operons in a marine bacterium: from their emergence in marine Flavobacteriia to their independent transfers to marine Proteobacteria and human gut Bacteroides.</title>
        <authorList>
            <person name="Thomas F."/>
            <person name="Barbeyron T."/>
            <person name="Tonon T."/>
            <person name="Genicot S."/>
            <person name="Czjzek M."/>
            <person name="Michel G."/>
        </authorList>
    </citation>
    <scope>NUCLEOTIDE SEQUENCE [LARGE SCALE GENOMIC DNA]</scope>
    <source>
        <strain evidence="2">DSM 12802 / CCUG 47099 / CIP 106680 / NCIMB 13871 / Dsij</strain>
    </source>
</reference>
<keyword evidence="2" id="KW-1185">Reference proteome</keyword>
<dbReference type="AlphaFoldDB" id="G0L590"/>
<gene>
    <name evidence="1" type="ordered locus">zobellia_1971</name>
</gene>
<evidence type="ECO:0000313" key="1">
    <source>
        <dbReference type="EMBL" id="CAZ96028.1"/>
    </source>
</evidence>
<sequence>MDFLFFMASMFGREVYPAIARSPIGGKEEMKKESLAKTGFRYCPCSFQLKKTLTCLRVMPYRSVCRIGIYNEGSLLFGVR</sequence>
<protein>
    <submittedName>
        <fullName evidence="1">Uncharacterized protein</fullName>
    </submittedName>
</protein>
<dbReference type="HOGENOM" id="CLU_2588998_0_0_10"/>
<reference evidence="2" key="1">
    <citation type="submission" date="2009-07" db="EMBL/GenBank/DDBJ databases">
        <title>Complete genome sequence of Zobellia galactanivorans Dsij.</title>
        <authorList>
            <consortium name="Genoscope - CEA"/>
        </authorList>
    </citation>
    <scope>NUCLEOTIDE SEQUENCE [LARGE SCALE GENOMIC DNA]</scope>
    <source>
        <strain evidence="2">DSM 12802 / CCUG 47099 / CIP 106680 / NCIMB 13871 / Dsij</strain>
    </source>
</reference>
<name>G0L590_ZOBGA</name>
<accession>G0L590</accession>
<proteinExistence type="predicted"/>
<dbReference type="EMBL" id="FP476056">
    <property type="protein sequence ID" value="CAZ96028.1"/>
    <property type="molecule type" value="Genomic_DNA"/>
</dbReference>
<dbReference type="KEGG" id="zga:ZOBELLIA_1971"/>